<dbReference type="PANTHER" id="PTHR47331:SF1">
    <property type="entry name" value="GAG-LIKE PROTEIN"/>
    <property type="match status" value="1"/>
</dbReference>
<comment type="caution">
    <text evidence="2">The sequence shown here is derived from an EMBL/GenBank/DDBJ whole genome shotgun (WGS) entry which is preliminary data.</text>
</comment>
<reference evidence="2" key="1">
    <citation type="journal article" date="2021" name="G3 (Bethesda)">
        <title>Genome and transcriptome analysis of the beet armyworm Spodoptera exigua reveals targets for pest control. .</title>
        <authorList>
            <person name="Simon S."/>
            <person name="Breeschoten T."/>
            <person name="Jansen H.J."/>
            <person name="Dirks R.P."/>
            <person name="Schranz M.E."/>
            <person name="Ros V.I.D."/>
        </authorList>
    </citation>
    <scope>NUCLEOTIDE SEQUENCE</scope>
    <source>
        <strain evidence="2">TB_SE_WUR_2020</strain>
    </source>
</reference>
<evidence type="ECO:0000313" key="3">
    <source>
        <dbReference type="Proteomes" id="UP000814243"/>
    </source>
</evidence>
<dbReference type="Proteomes" id="UP000814243">
    <property type="component" value="Unassembled WGS sequence"/>
</dbReference>
<dbReference type="AlphaFoldDB" id="A0A922SAT7"/>
<name>A0A922SAT7_SPOEX</name>
<evidence type="ECO:0000256" key="1">
    <source>
        <dbReference type="SAM" id="MobiDB-lite"/>
    </source>
</evidence>
<proteinExistence type="predicted"/>
<evidence type="ECO:0008006" key="4">
    <source>
        <dbReference type="Google" id="ProtNLM"/>
    </source>
</evidence>
<dbReference type="EMBL" id="JACEFF010000760">
    <property type="protein sequence ID" value="KAH9631366.1"/>
    <property type="molecule type" value="Genomic_DNA"/>
</dbReference>
<feature type="compositionally biased region" description="Basic and acidic residues" evidence="1">
    <location>
        <begin position="18"/>
        <end position="27"/>
    </location>
</feature>
<sequence>MFMNEEADKCGAYAQPERGNDESSDVRQRRRVERTFNVNKETPNDQCPACKQHGHKLPDCSKYKQLDIDTRWDIAKNSNMCFRCLRNRHRRFTCKAPICDVKECNMKHHKLLHKERKVEASHKVATPPAASPTPAVITHETVTSARENVSTTTPRNRRAYLKIVPVTLSGPHTSVDTYALLDDGSTVTLLDASVADILGADGPASPMWIQGIGTELKHEQSRTKSREEWPQNKKVIALMDTGEERVKCHVINNTTMNDHLPNITRFSKWTRLIRTTARVLQFIDLCKPSKHTVEYKCTKKKATKDPTWKRTHKK</sequence>
<accession>A0A922SAT7</accession>
<gene>
    <name evidence="2" type="ORF">HF086_012154</name>
</gene>
<dbReference type="PANTHER" id="PTHR47331">
    <property type="entry name" value="PHD-TYPE DOMAIN-CONTAINING PROTEIN"/>
    <property type="match status" value="1"/>
</dbReference>
<organism evidence="2 3">
    <name type="scientific">Spodoptera exigua</name>
    <name type="common">Beet armyworm</name>
    <name type="synonym">Noctua fulgens</name>
    <dbReference type="NCBI Taxonomy" id="7107"/>
    <lineage>
        <taxon>Eukaryota</taxon>
        <taxon>Metazoa</taxon>
        <taxon>Ecdysozoa</taxon>
        <taxon>Arthropoda</taxon>
        <taxon>Hexapoda</taxon>
        <taxon>Insecta</taxon>
        <taxon>Pterygota</taxon>
        <taxon>Neoptera</taxon>
        <taxon>Endopterygota</taxon>
        <taxon>Lepidoptera</taxon>
        <taxon>Glossata</taxon>
        <taxon>Ditrysia</taxon>
        <taxon>Noctuoidea</taxon>
        <taxon>Noctuidae</taxon>
        <taxon>Amphipyrinae</taxon>
        <taxon>Spodoptera</taxon>
    </lineage>
</organism>
<evidence type="ECO:0000313" key="2">
    <source>
        <dbReference type="EMBL" id="KAH9631366.1"/>
    </source>
</evidence>
<protein>
    <recommendedName>
        <fullName evidence="4">Peptidase A2 domain-containing protein</fullName>
    </recommendedName>
</protein>
<feature type="region of interest" description="Disordered" evidence="1">
    <location>
        <begin position="1"/>
        <end position="29"/>
    </location>
</feature>